<comment type="similarity">
    <text evidence="4">Belongs to the immunoglobulin superfamily. CEA family.</text>
</comment>
<dbReference type="Pfam" id="PF07686">
    <property type="entry name" value="V-set"/>
    <property type="match status" value="1"/>
</dbReference>
<dbReference type="InterPro" id="IPR013783">
    <property type="entry name" value="Ig-like_fold"/>
</dbReference>
<dbReference type="GO" id="GO:0002682">
    <property type="term" value="P:regulation of immune system process"/>
    <property type="evidence" value="ECO:0007669"/>
    <property type="project" value="TreeGrafter"/>
</dbReference>
<dbReference type="GO" id="GO:1990782">
    <property type="term" value="F:protein tyrosine kinase binding"/>
    <property type="evidence" value="ECO:0007669"/>
    <property type="project" value="TreeGrafter"/>
</dbReference>
<keyword evidence="2" id="KW-0325">Glycoprotein</keyword>
<dbReference type="SMART" id="SM00409">
    <property type="entry name" value="IG"/>
    <property type="match status" value="3"/>
</dbReference>
<proteinExistence type="inferred from homology"/>
<dbReference type="PANTHER" id="PTHR44427:SF1">
    <property type="entry name" value="CARCINOEMBRYONIC ANTIGEN-RELATED CELL ADHESION MOLECULE 1"/>
    <property type="match status" value="1"/>
</dbReference>
<dbReference type="GO" id="GO:0009986">
    <property type="term" value="C:cell surface"/>
    <property type="evidence" value="ECO:0007669"/>
    <property type="project" value="TreeGrafter"/>
</dbReference>
<dbReference type="InterPro" id="IPR003598">
    <property type="entry name" value="Ig_sub2"/>
</dbReference>
<evidence type="ECO:0000259" key="5">
    <source>
        <dbReference type="PROSITE" id="PS50835"/>
    </source>
</evidence>
<dbReference type="InterPro" id="IPR036179">
    <property type="entry name" value="Ig-like_dom_sf"/>
</dbReference>
<dbReference type="Pfam" id="PF13927">
    <property type="entry name" value="Ig_3"/>
    <property type="match status" value="1"/>
</dbReference>
<dbReference type="FunFam" id="2.60.40.10:FF:000244">
    <property type="entry name" value="carcinoembryonic antigen-related cell adhesion molecule 16"/>
    <property type="match status" value="1"/>
</dbReference>
<protein>
    <recommendedName>
        <fullName evidence="5">Ig-like domain-containing protein</fullName>
    </recommendedName>
</protein>
<evidence type="ECO:0000256" key="4">
    <source>
        <dbReference type="ARBA" id="ARBA00038222"/>
    </source>
</evidence>
<evidence type="ECO:0000256" key="2">
    <source>
        <dbReference type="ARBA" id="ARBA00023180"/>
    </source>
</evidence>
<dbReference type="InterPro" id="IPR050831">
    <property type="entry name" value="CEA_cell_adhesion"/>
</dbReference>
<evidence type="ECO:0000256" key="3">
    <source>
        <dbReference type="ARBA" id="ARBA00023319"/>
    </source>
</evidence>
<dbReference type="InterPro" id="IPR003599">
    <property type="entry name" value="Ig_sub"/>
</dbReference>
<dbReference type="AlphaFoldDB" id="A0A8C0W9T2"/>
<dbReference type="GO" id="GO:0005886">
    <property type="term" value="C:plasma membrane"/>
    <property type="evidence" value="ECO:0007669"/>
    <property type="project" value="TreeGrafter"/>
</dbReference>
<sequence length="306" mass="34235">TETLSAPPSRMGVPWQEVLLSVSLFTFWNLSTTAQLTIESVPANANLQAYYWYKSEEVICSIHTKPEHAYSGRQTIYPNGSLLFQKVTQYDTGFYILQTVSKDFNYEDVFVELHVFTKLPKPFITSTNYNPGEDEDSVALTCEPETPDTTYLWWINGHSLPDRDRLELSKCNRTLTLPRVTRNDTGNYECGTWNPVSINQSDPVTLNVLCDFILFVLDGLDTPTISPAVSYFHPGANLSLSCHAASNPAAQFFNGRPQSSTQELFIPNVTANNGGSYTHLVHNSVTGLSRTTVNNIPVFEKCILET</sequence>
<name>A0A8C0W9T2_CASCN</name>
<organism evidence="6">
    <name type="scientific">Castor canadensis</name>
    <name type="common">American beaver</name>
    <dbReference type="NCBI Taxonomy" id="51338"/>
    <lineage>
        <taxon>Eukaryota</taxon>
        <taxon>Metazoa</taxon>
        <taxon>Chordata</taxon>
        <taxon>Craniata</taxon>
        <taxon>Vertebrata</taxon>
        <taxon>Euteleostomi</taxon>
        <taxon>Mammalia</taxon>
        <taxon>Eutheria</taxon>
        <taxon>Euarchontoglires</taxon>
        <taxon>Glires</taxon>
        <taxon>Rodentia</taxon>
        <taxon>Castorimorpha</taxon>
        <taxon>Castoridae</taxon>
        <taxon>Castor</taxon>
    </lineage>
</organism>
<dbReference type="InterPro" id="IPR013106">
    <property type="entry name" value="Ig_V-set"/>
</dbReference>
<keyword evidence="3" id="KW-0393">Immunoglobulin domain</keyword>
<keyword evidence="1" id="KW-0732">Signal</keyword>
<evidence type="ECO:0000313" key="6">
    <source>
        <dbReference type="Ensembl" id="ENSCCNP00000007468.1"/>
    </source>
</evidence>
<dbReference type="CDD" id="cd05740">
    <property type="entry name" value="IgI_hCEACAM_2_4_6_like"/>
    <property type="match status" value="1"/>
</dbReference>
<dbReference type="PANTHER" id="PTHR44427">
    <property type="entry name" value="CARCINOEMBRYONIC ANTIGEN-RELATED CELL ADHESION MOLECULE 19"/>
    <property type="match status" value="1"/>
</dbReference>
<accession>A0A8C0W9T2</accession>
<dbReference type="PROSITE" id="PS50835">
    <property type="entry name" value="IG_LIKE"/>
    <property type="match status" value="1"/>
</dbReference>
<dbReference type="SMART" id="SM00408">
    <property type="entry name" value="IGc2"/>
    <property type="match status" value="2"/>
</dbReference>
<dbReference type="GO" id="GO:0007165">
    <property type="term" value="P:signal transduction"/>
    <property type="evidence" value="ECO:0007669"/>
    <property type="project" value="TreeGrafter"/>
</dbReference>
<feature type="domain" description="Ig-like" evidence="5">
    <location>
        <begin position="122"/>
        <end position="207"/>
    </location>
</feature>
<dbReference type="SUPFAM" id="SSF48726">
    <property type="entry name" value="Immunoglobulin"/>
    <property type="match status" value="3"/>
</dbReference>
<dbReference type="Ensembl" id="ENSCCNT00000009899.1">
    <property type="protein sequence ID" value="ENSCCNP00000007468.1"/>
    <property type="gene ID" value="ENSCCNG00000007723.1"/>
</dbReference>
<dbReference type="InterPro" id="IPR007110">
    <property type="entry name" value="Ig-like_dom"/>
</dbReference>
<evidence type="ECO:0000256" key="1">
    <source>
        <dbReference type="ARBA" id="ARBA00022729"/>
    </source>
</evidence>
<dbReference type="Gene3D" id="2.60.40.10">
    <property type="entry name" value="Immunoglobulins"/>
    <property type="match status" value="3"/>
</dbReference>
<reference evidence="6" key="1">
    <citation type="submission" date="2023-09" db="UniProtKB">
        <authorList>
            <consortium name="Ensembl"/>
        </authorList>
    </citation>
    <scope>IDENTIFICATION</scope>
</reference>